<proteinExistence type="predicted"/>
<dbReference type="Proteomes" id="UP001064048">
    <property type="component" value="Chromosome 2"/>
</dbReference>
<gene>
    <name evidence="1" type="ORF">MSG28_001659</name>
</gene>
<name>A0ACC0KVH8_CHOFU</name>
<comment type="caution">
    <text evidence="1">The sequence shown here is derived from an EMBL/GenBank/DDBJ whole genome shotgun (WGS) entry which is preliminary data.</text>
</comment>
<keyword evidence="2" id="KW-1185">Reference proteome</keyword>
<dbReference type="EMBL" id="CM046102">
    <property type="protein sequence ID" value="KAI8440310.1"/>
    <property type="molecule type" value="Genomic_DNA"/>
</dbReference>
<organism evidence="1 2">
    <name type="scientific">Choristoneura fumiferana</name>
    <name type="common">Spruce budworm moth</name>
    <name type="synonym">Archips fumiferana</name>
    <dbReference type="NCBI Taxonomy" id="7141"/>
    <lineage>
        <taxon>Eukaryota</taxon>
        <taxon>Metazoa</taxon>
        <taxon>Ecdysozoa</taxon>
        <taxon>Arthropoda</taxon>
        <taxon>Hexapoda</taxon>
        <taxon>Insecta</taxon>
        <taxon>Pterygota</taxon>
        <taxon>Neoptera</taxon>
        <taxon>Endopterygota</taxon>
        <taxon>Lepidoptera</taxon>
        <taxon>Glossata</taxon>
        <taxon>Ditrysia</taxon>
        <taxon>Tortricoidea</taxon>
        <taxon>Tortricidae</taxon>
        <taxon>Tortricinae</taxon>
        <taxon>Choristoneura</taxon>
    </lineage>
</organism>
<sequence length="246" mass="28570">MAKKDEDEVICETFMVKRSQNKKLFTPVNYKKSWVCPTARRQYRTGSRRPPLVLALLHLTTGNYHLISAYLRKRKERGRIETESIHTVELAQLDELSKQIPEGDSDKSPLFRYPFQVGYSEQNTDYTLYLVAGSHTERLQWINAIRTVCVVSGRPRARYHPAAWAARRWACCDAERRSAPGCALAAVWPLPDPHFEIIQPKDIWNVVKDNRSGDNITTRRTDGRWGRKILKWRPRIGKRSVERPPT</sequence>
<evidence type="ECO:0000313" key="1">
    <source>
        <dbReference type="EMBL" id="KAI8440310.1"/>
    </source>
</evidence>
<reference evidence="1 2" key="1">
    <citation type="journal article" date="2022" name="Genome Biol. Evol.">
        <title>The Spruce Budworm Genome: Reconstructing the Evolutionary History of Antifreeze Proteins.</title>
        <authorList>
            <person name="Beliveau C."/>
            <person name="Gagne P."/>
            <person name="Picq S."/>
            <person name="Vernygora O."/>
            <person name="Keeling C.I."/>
            <person name="Pinkney K."/>
            <person name="Doucet D."/>
            <person name="Wen F."/>
            <person name="Johnston J.S."/>
            <person name="Maaroufi H."/>
            <person name="Boyle B."/>
            <person name="Laroche J."/>
            <person name="Dewar K."/>
            <person name="Juretic N."/>
            <person name="Blackburn G."/>
            <person name="Nisole A."/>
            <person name="Brunet B."/>
            <person name="Brandao M."/>
            <person name="Lumley L."/>
            <person name="Duan J."/>
            <person name="Quan G."/>
            <person name="Lucarotti C.J."/>
            <person name="Roe A.D."/>
            <person name="Sperling F.A.H."/>
            <person name="Levesque R.C."/>
            <person name="Cusson M."/>
        </authorList>
    </citation>
    <scope>NUCLEOTIDE SEQUENCE [LARGE SCALE GENOMIC DNA]</scope>
    <source>
        <strain evidence="1">Glfc:IPQL:Cfum</strain>
    </source>
</reference>
<evidence type="ECO:0000313" key="2">
    <source>
        <dbReference type="Proteomes" id="UP001064048"/>
    </source>
</evidence>
<accession>A0ACC0KVH8</accession>
<protein>
    <submittedName>
        <fullName evidence="1">Uncharacterized protein</fullName>
    </submittedName>
</protein>